<keyword evidence="1" id="KW-1133">Transmembrane helix</keyword>
<accession>A0A4V3CTI2</accession>
<dbReference type="EMBL" id="SNXS01000002">
    <property type="protein sequence ID" value="TDP72394.1"/>
    <property type="molecule type" value="Genomic_DNA"/>
</dbReference>
<proteinExistence type="predicted"/>
<keyword evidence="1" id="KW-0812">Transmembrane</keyword>
<evidence type="ECO:0000313" key="3">
    <source>
        <dbReference type="Proteomes" id="UP000295361"/>
    </source>
</evidence>
<protein>
    <recommendedName>
        <fullName evidence="4">Transmembrane protein</fullName>
    </recommendedName>
</protein>
<name>A0A4V3CTI2_9BURK</name>
<evidence type="ECO:0000256" key="1">
    <source>
        <dbReference type="SAM" id="Phobius"/>
    </source>
</evidence>
<reference evidence="2 3" key="1">
    <citation type="submission" date="2019-03" db="EMBL/GenBank/DDBJ databases">
        <title>Genomic Encyclopedia of Type Strains, Phase IV (KMG-IV): sequencing the most valuable type-strain genomes for metagenomic binning, comparative biology and taxonomic classification.</title>
        <authorList>
            <person name="Goeker M."/>
        </authorList>
    </citation>
    <scope>NUCLEOTIDE SEQUENCE [LARGE SCALE GENOMIC DNA]</scope>
    <source>
        <strain evidence="2 3">DSM 16998</strain>
    </source>
</reference>
<dbReference type="AlphaFoldDB" id="A0A4V3CTI2"/>
<feature type="transmembrane region" description="Helical" evidence="1">
    <location>
        <begin position="55"/>
        <end position="80"/>
    </location>
</feature>
<dbReference type="Proteomes" id="UP000295361">
    <property type="component" value="Unassembled WGS sequence"/>
</dbReference>
<feature type="transmembrane region" description="Helical" evidence="1">
    <location>
        <begin position="87"/>
        <end position="107"/>
    </location>
</feature>
<comment type="caution">
    <text evidence="2">The sequence shown here is derived from an EMBL/GenBank/DDBJ whole genome shotgun (WGS) entry which is preliminary data.</text>
</comment>
<keyword evidence="3" id="KW-1185">Reference proteome</keyword>
<evidence type="ECO:0008006" key="4">
    <source>
        <dbReference type="Google" id="ProtNLM"/>
    </source>
</evidence>
<dbReference type="RefSeq" id="WP_166651879.1">
    <property type="nucleotide sequence ID" value="NZ_SNXS01000002.1"/>
</dbReference>
<dbReference type="InParanoid" id="A0A4V3CTI2"/>
<organism evidence="2 3">
    <name type="scientific">Roseateles toxinivorans</name>
    <dbReference type="NCBI Taxonomy" id="270368"/>
    <lineage>
        <taxon>Bacteria</taxon>
        <taxon>Pseudomonadati</taxon>
        <taxon>Pseudomonadota</taxon>
        <taxon>Betaproteobacteria</taxon>
        <taxon>Burkholderiales</taxon>
        <taxon>Sphaerotilaceae</taxon>
        <taxon>Roseateles</taxon>
    </lineage>
</organism>
<gene>
    <name evidence="2" type="ORF">DES47_102139</name>
</gene>
<evidence type="ECO:0000313" key="2">
    <source>
        <dbReference type="EMBL" id="TDP72394.1"/>
    </source>
</evidence>
<keyword evidence="1" id="KW-0472">Membrane</keyword>
<sequence length="166" mass="18951">MSRLLRALKTVGGWLLALLILFEEWGWAPLSRLMARIGALPLFRQIERWVGGLPPYAALALFIVPTVLLLPVKLLALWLIGIGRAGLGLAVIVLAKLVGTAVMARLFQLTQPALMRLAWFARLYTRWLAWKTALLAQVRASRAWHELKRARRLARRAWLRWRLLFA</sequence>